<protein>
    <submittedName>
        <fullName evidence="1">Uncharacterized protein</fullName>
    </submittedName>
</protein>
<gene>
    <name evidence="1" type="ORF">C445_11591</name>
</gene>
<sequence length="65" mass="7446">MVLNVEFLVEEMLYLLLFPRLALTQEFEKFFLFIFAELRGTSVPEVRRQLTESALIPALCPPASG</sequence>
<evidence type="ECO:0000313" key="2">
    <source>
        <dbReference type="Proteomes" id="UP000011555"/>
    </source>
</evidence>
<dbReference type="EMBL" id="AOLZ01000042">
    <property type="protein sequence ID" value="EMA31951.1"/>
    <property type="molecule type" value="Genomic_DNA"/>
</dbReference>
<dbReference type="Proteomes" id="UP000011555">
    <property type="component" value="Unassembled WGS sequence"/>
</dbReference>
<keyword evidence="2" id="KW-1185">Reference proteome</keyword>
<accession>M0LEH1</accession>
<dbReference type="InParanoid" id="M0LEH1"/>
<proteinExistence type="predicted"/>
<evidence type="ECO:0000313" key="1">
    <source>
        <dbReference type="EMBL" id="EMA31951.1"/>
    </source>
</evidence>
<name>M0LEH1_NATLA</name>
<reference evidence="1 2" key="1">
    <citation type="journal article" date="2014" name="PLoS Genet.">
        <title>Phylogenetically driven sequencing of extremely halophilic archaea reveals strategies for static and dynamic osmo-response.</title>
        <authorList>
            <person name="Becker E.A."/>
            <person name="Seitzer P.M."/>
            <person name="Tritt A."/>
            <person name="Larsen D."/>
            <person name="Krusor M."/>
            <person name="Yao A.I."/>
            <person name="Wu D."/>
            <person name="Madern D."/>
            <person name="Eisen J.A."/>
            <person name="Darling A.E."/>
            <person name="Facciotti M.T."/>
        </authorList>
    </citation>
    <scope>NUCLEOTIDE SEQUENCE [LARGE SCALE GENOMIC DNA]</scope>
    <source>
        <strain evidence="1 2">AJ5</strain>
    </source>
</reference>
<comment type="caution">
    <text evidence="1">The sequence shown here is derived from an EMBL/GenBank/DDBJ whole genome shotgun (WGS) entry which is preliminary data.</text>
</comment>
<dbReference type="eggNOG" id="arCOG02130">
    <property type="taxonomic scope" value="Archaea"/>
</dbReference>
<organism evidence="1 2">
    <name type="scientific">Natronobacterium lacisalsi AJ5</name>
    <dbReference type="NCBI Taxonomy" id="358396"/>
    <lineage>
        <taxon>Archaea</taxon>
        <taxon>Methanobacteriati</taxon>
        <taxon>Methanobacteriota</taxon>
        <taxon>Stenosarchaea group</taxon>
        <taxon>Halobacteria</taxon>
        <taxon>Halobacteriales</taxon>
        <taxon>Natrialbaceae</taxon>
        <taxon>Natronobacterium</taxon>
    </lineage>
</organism>
<dbReference type="AlphaFoldDB" id="M0LEH1"/>